<dbReference type="PROSITE" id="PS50011">
    <property type="entry name" value="PROTEIN_KINASE_DOM"/>
    <property type="match status" value="1"/>
</dbReference>
<dbReference type="Proteomes" id="UP001281761">
    <property type="component" value="Unassembled WGS sequence"/>
</dbReference>
<feature type="domain" description="Protein kinase" evidence="1">
    <location>
        <begin position="32"/>
        <end position="146"/>
    </location>
</feature>
<evidence type="ECO:0000313" key="2">
    <source>
        <dbReference type="EMBL" id="KAK2959740.1"/>
    </source>
</evidence>
<keyword evidence="3" id="KW-1185">Reference proteome</keyword>
<dbReference type="Gene3D" id="3.30.200.20">
    <property type="entry name" value="Phosphorylase Kinase, domain 1"/>
    <property type="match status" value="1"/>
</dbReference>
<proteinExistence type="predicted"/>
<accession>A0ABQ9Y7K4</accession>
<dbReference type="SUPFAM" id="SSF56112">
    <property type="entry name" value="Protein kinase-like (PK-like)"/>
    <property type="match status" value="1"/>
</dbReference>
<comment type="caution">
    <text evidence="2">The sequence shown here is derived from an EMBL/GenBank/DDBJ whole genome shotgun (WGS) entry which is preliminary data.</text>
</comment>
<dbReference type="InterPro" id="IPR000719">
    <property type="entry name" value="Prot_kinase_dom"/>
</dbReference>
<gene>
    <name evidence="2" type="ORF">BLNAU_5229</name>
</gene>
<protein>
    <recommendedName>
        <fullName evidence="1">Protein kinase domain-containing protein</fullName>
    </recommendedName>
</protein>
<dbReference type="PANTHER" id="PTHR24347">
    <property type="entry name" value="SERINE/THREONINE-PROTEIN KINASE"/>
    <property type="match status" value="1"/>
</dbReference>
<organism evidence="2 3">
    <name type="scientific">Blattamonas nauphoetae</name>
    <dbReference type="NCBI Taxonomy" id="2049346"/>
    <lineage>
        <taxon>Eukaryota</taxon>
        <taxon>Metamonada</taxon>
        <taxon>Preaxostyla</taxon>
        <taxon>Oxymonadida</taxon>
        <taxon>Blattamonas</taxon>
    </lineage>
</organism>
<evidence type="ECO:0000313" key="3">
    <source>
        <dbReference type="Proteomes" id="UP001281761"/>
    </source>
</evidence>
<dbReference type="Pfam" id="PF00069">
    <property type="entry name" value="Pkinase"/>
    <property type="match status" value="1"/>
</dbReference>
<evidence type="ECO:0000259" key="1">
    <source>
        <dbReference type="PROSITE" id="PS50011"/>
    </source>
</evidence>
<dbReference type="InterPro" id="IPR011009">
    <property type="entry name" value="Kinase-like_dom_sf"/>
</dbReference>
<sequence length="146" mass="16532">MMYLWADQDKKLNTKKASPVKMIDIIDVPDGYSFVKPINSGGFGSVVEMMEKSTQEHYAGKMIPCVTPKDKERIDREVNRLRKFAHPGIVGLKEVASMGNMKVIVMELGGQSLARIMKDYTERKVLMPRDVCSRHGHQSPDSRFSD</sequence>
<dbReference type="EMBL" id="JARBJD010000027">
    <property type="protein sequence ID" value="KAK2959740.1"/>
    <property type="molecule type" value="Genomic_DNA"/>
</dbReference>
<reference evidence="2 3" key="1">
    <citation type="journal article" date="2022" name="bioRxiv">
        <title>Genomics of Preaxostyla Flagellates Illuminates Evolutionary Transitions and the Path Towards Mitochondrial Loss.</title>
        <authorList>
            <person name="Novak L.V.F."/>
            <person name="Treitli S.C."/>
            <person name="Pyrih J."/>
            <person name="Halakuc P."/>
            <person name="Pipaliya S.V."/>
            <person name="Vacek V."/>
            <person name="Brzon O."/>
            <person name="Soukal P."/>
            <person name="Eme L."/>
            <person name="Dacks J.B."/>
            <person name="Karnkowska A."/>
            <person name="Elias M."/>
            <person name="Hampl V."/>
        </authorList>
    </citation>
    <scope>NUCLEOTIDE SEQUENCE [LARGE SCALE GENOMIC DNA]</scope>
    <source>
        <strain evidence="2">NAU3</strain>
        <tissue evidence="2">Gut</tissue>
    </source>
</reference>
<name>A0ABQ9Y7K4_9EUKA</name>